<gene>
    <name evidence="1" type="ordered locus">Mesau_03130</name>
</gene>
<keyword evidence="2" id="KW-1185">Reference proteome</keyword>
<name>L0KKE3_MESAW</name>
<protein>
    <submittedName>
        <fullName evidence="1">Uncharacterized protein</fullName>
    </submittedName>
</protein>
<organism evidence="1 2">
    <name type="scientific">Mesorhizobium australicum (strain HAMBI 3006 / LMG 24608 / WSM2073)</name>
    <dbReference type="NCBI Taxonomy" id="754035"/>
    <lineage>
        <taxon>Bacteria</taxon>
        <taxon>Pseudomonadati</taxon>
        <taxon>Pseudomonadota</taxon>
        <taxon>Alphaproteobacteria</taxon>
        <taxon>Hyphomicrobiales</taxon>
        <taxon>Phyllobacteriaceae</taxon>
        <taxon>Mesorhizobium</taxon>
    </lineage>
</organism>
<sequence>MWEALMLLRLIASASPKYSFGRRIDHAATPPALPVDTLQGAIRLEFAAWRLSLPISRHADGHGNHDRKIA</sequence>
<dbReference type="OrthoDB" id="8086157at2"/>
<dbReference type="STRING" id="754035.Mesau_03130"/>
<dbReference type="KEGG" id="mam:Mesau_03130"/>
<evidence type="ECO:0000313" key="1">
    <source>
        <dbReference type="EMBL" id="AGB45506.1"/>
    </source>
</evidence>
<dbReference type="EMBL" id="CP003358">
    <property type="protein sequence ID" value="AGB45506.1"/>
    <property type="molecule type" value="Genomic_DNA"/>
</dbReference>
<dbReference type="HOGENOM" id="CLU_2789075_0_0_5"/>
<dbReference type="Proteomes" id="UP000010998">
    <property type="component" value="Chromosome"/>
</dbReference>
<accession>L0KKE3</accession>
<reference evidence="2" key="1">
    <citation type="submission" date="2012-02" db="EMBL/GenBank/DDBJ databases">
        <title>Complete sequence of Mesorhizobium australicum WSM2073.</title>
        <authorList>
            <person name="Lucas S."/>
            <person name="Han J."/>
            <person name="Lapidus A."/>
            <person name="Cheng J.-F."/>
            <person name="Goodwin L."/>
            <person name="Pitluck S."/>
            <person name="Peters L."/>
            <person name="Gu W."/>
            <person name="Detter J.C."/>
            <person name="Han C."/>
            <person name="Tapia R."/>
            <person name="Land M."/>
            <person name="Hauser L."/>
            <person name="Kyrpides N."/>
            <person name="Ivanova N."/>
            <person name="Pagani I."/>
            <person name="Reeve W.G."/>
            <person name="Howieson J.G."/>
            <person name="Tiwari R.P."/>
            <person name="O'Hara G.W."/>
            <person name="Atkins C.A."/>
            <person name="Ronson C.W."/>
            <person name="Nandasena K.G."/>
            <person name="Woyke T."/>
        </authorList>
    </citation>
    <scope>NUCLEOTIDE SEQUENCE [LARGE SCALE GENOMIC DNA]</scope>
    <source>
        <strain evidence="2">LMG 24608 / HAMBI 3006 / WSM2073</strain>
    </source>
</reference>
<proteinExistence type="predicted"/>
<dbReference type="AlphaFoldDB" id="L0KKE3"/>
<evidence type="ECO:0000313" key="2">
    <source>
        <dbReference type="Proteomes" id="UP000010998"/>
    </source>
</evidence>